<sequence length="506" mass="56115">LRDKSLSGAGADWQKTWKEFVEDGAKTGWFRMEDLDGQMKEMDRLVTLAKGGWQGQGIKSWHSFTKLVEDANNAVENALRLSAYKHARDAGLSRAQAASLAKNMTVNFNRRGEQGVLLNSLYMFANASIQGTANMMRSLAHLNGEGPILQRLRWKNLNMAQKLALTATGAGYLLASLNRAGAGQDGDGENWYDKVPDYVKEHNIVIMKSLFGGKAGEYWSIPLPYGYNMFYLLGSTAEGVTRGNMTASKAAGNIVGGMLGAFNPLGSEDSKTLTGTLFKNAAPTILRPVADLWANENFMGTQIYQENFPGGTPKPESTLGRRSTPEAYKAFAGWLNRATGGSQYRSGAVDINPDVMKYWIDYVSGGMGRFAGKTIDAAAKSYNGIDIPPQQIPFLGKISGKVMPYADQQAMYEHIDELRQYDAELKTLRGADRTAFLNKYRGQISMNGIIHQSQVQLKNLRKQRDEIYSDPTLTARQQADRVLMVEQNMKKVVDRFNREYREKVGD</sequence>
<dbReference type="InterPro" id="IPR040561">
    <property type="entry name" value="LPD38"/>
</dbReference>
<evidence type="ECO:0000313" key="2">
    <source>
        <dbReference type="EMBL" id="HAF6258079.1"/>
    </source>
</evidence>
<feature type="domain" description="Large polyvalent protein associated" evidence="1">
    <location>
        <begin position="189"/>
        <end position="395"/>
    </location>
</feature>
<reference evidence="2" key="2">
    <citation type="submission" date="2020-02" db="EMBL/GenBank/DDBJ databases">
        <authorList>
            <consortium name="NCBI Pathogen Detection Project"/>
        </authorList>
    </citation>
    <scope>NUCLEOTIDE SEQUENCE</scope>
    <source>
        <strain evidence="2">MA.CK_93/00001031</strain>
    </source>
</reference>
<evidence type="ECO:0000259" key="1">
    <source>
        <dbReference type="Pfam" id="PF18857"/>
    </source>
</evidence>
<organism evidence="2">
    <name type="scientific">Salmonella enterica</name>
    <name type="common">Salmonella choleraesuis</name>
    <dbReference type="NCBI Taxonomy" id="28901"/>
    <lineage>
        <taxon>Bacteria</taxon>
        <taxon>Pseudomonadati</taxon>
        <taxon>Pseudomonadota</taxon>
        <taxon>Gammaproteobacteria</taxon>
        <taxon>Enterobacterales</taxon>
        <taxon>Enterobacteriaceae</taxon>
        <taxon>Salmonella</taxon>
    </lineage>
</organism>
<name>A0A750HIY8_SALER</name>
<feature type="non-terminal residue" evidence="2">
    <location>
        <position position="1"/>
    </location>
</feature>
<proteinExistence type="predicted"/>
<gene>
    <name evidence="2" type="ORF">G9F11_000614</name>
</gene>
<comment type="caution">
    <text evidence="2">The sequence shown here is derived from an EMBL/GenBank/DDBJ whole genome shotgun (WGS) entry which is preliminary data.</text>
</comment>
<accession>A0A750HIY8</accession>
<dbReference type="EMBL" id="DAAVPY010000001">
    <property type="protein sequence ID" value="HAF6258079.1"/>
    <property type="molecule type" value="Genomic_DNA"/>
</dbReference>
<dbReference type="Pfam" id="PF18857">
    <property type="entry name" value="LPD38"/>
    <property type="match status" value="1"/>
</dbReference>
<protein>
    <recommendedName>
        <fullName evidence="1">Large polyvalent protein associated domain-containing protein</fullName>
    </recommendedName>
</protein>
<dbReference type="AlphaFoldDB" id="A0A750HIY8"/>
<reference evidence="2" key="1">
    <citation type="journal article" date="2018" name="Genome Biol.">
        <title>SKESA: strategic k-mer extension for scrupulous assemblies.</title>
        <authorList>
            <person name="Souvorov A."/>
            <person name="Agarwala R."/>
            <person name="Lipman D.J."/>
        </authorList>
    </citation>
    <scope>NUCLEOTIDE SEQUENCE</scope>
    <source>
        <strain evidence="2">MA.CK_93/00001031</strain>
    </source>
</reference>